<proteinExistence type="predicted"/>
<dbReference type="EMBL" id="AMCI01000956">
    <property type="protein sequence ID" value="EJX07153.1"/>
    <property type="molecule type" value="Genomic_DNA"/>
</dbReference>
<accession>J9GW26</accession>
<gene>
    <name evidence="1" type="ORF">EVA_04735</name>
</gene>
<dbReference type="AlphaFoldDB" id="J9GW26"/>
<protein>
    <submittedName>
        <fullName evidence="1">Secreted protein</fullName>
    </submittedName>
</protein>
<name>J9GW26_9ZZZZ</name>
<comment type="caution">
    <text evidence="1">The sequence shown here is derived from an EMBL/GenBank/DDBJ whole genome shotgun (WGS) entry which is preliminary data.</text>
</comment>
<evidence type="ECO:0000313" key="1">
    <source>
        <dbReference type="EMBL" id="EJX07153.1"/>
    </source>
</evidence>
<sequence length="74" mass="8340">MSVSFFKKLIVVICSSFYFLTPQASQKNSDTSSRADTLADIITADIALHRDMPLIAYQHYQKAFLRTHSPEMAA</sequence>
<feature type="non-terminal residue" evidence="1">
    <location>
        <position position="74"/>
    </location>
</feature>
<organism evidence="1">
    <name type="scientific">gut metagenome</name>
    <dbReference type="NCBI Taxonomy" id="749906"/>
    <lineage>
        <taxon>unclassified sequences</taxon>
        <taxon>metagenomes</taxon>
        <taxon>organismal metagenomes</taxon>
    </lineage>
</organism>
<reference evidence="1" key="1">
    <citation type="journal article" date="2012" name="PLoS ONE">
        <title>Gene sets for utilization of primary and secondary nutrition supplies in the distal gut of endangered iberian lynx.</title>
        <authorList>
            <person name="Alcaide M."/>
            <person name="Messina E."/>
            <person name="Richter M."/>
            <person name="Bargiela R."/>
            <person name="Peplies J."/>
            <person name="Huws S.A."/>
            <person name="Newbold C.J."/>
            <person name="Golyshin P.N."/>
            <person name="Simon M.A."/>
            <person name="Lopez G."/>
            <person name="Yakimov M.M."/>
            <person name="Ferrer M."/>
        </authorList>
    </citation>
    <scope>NUCLEOTIDE SEQUENCE</scope>
</reference>